<dbReference type="Proteomes" id="UP000240914">
    <property type="component" value="Segment"/>
</dbReference>
<keyword evidence="2" id="KW-1185">Reference proteome</keyword>
<reference evidence="1 2" key="1">
    <citation type="submission" date="2017-11" db="EMBL/GenBank/DDBJ databases">
        <title>Genomic analyses of two novel biofilm degrading methicillin-resistant Staphylococcus aureus phages.</title>
        <authorList>
            <person name="Dakheel K.H."/>
            <person name="Abdul Rahim R."/>
            <person name="Neela V.K."/>
            <person name="Al-Obaidi J.R."/>
            <person name="Tan G.H."/>
            <person name="Mat Isa M.N.B."/>
            <person name="Yusoff K."/>
        </authorList>
    </citation>
    <scope>NUCLEOTIDE SEQUENCE [LARGE SCALE GENOMIC DNA]</scope>
</reference>
<organism evidence="1 2">
    <name type="scientific">Staphylococcus phage UPMK_2</name>
    <dbReference type="NCBI Taxonomy" id="2029631"/>
    <lineage>
        <taxon>Viruses</taxon>
        <taxon>Duplodnaviria</taxon>
        <taxon>Heunggongvirae</taxon>
        <taxon>Uroviricota</taxon>
        <taxon>Caudoviricetes</taxon>
        <taxon>Azeredovirinae</taxon>
        <taxon>Phietavirus</taxon>
        <taxon>Phietavirus UPMK2</taxon>
    </lineage>
</organism>
<accession>A0A2I6PCU6</accession>
<evidence type="ECO:0000313" key="1">
    <source>
        <dbReference type="EMBL" id="AUM57542.1"/>
    </source>
</evidence>
<gene>
    <name evidence="1" type="ORF">CLI63_00021</name>
</gene>
<name>A0A2I6PCU6_9CAUD</name>
<proteinExistence type="predicted"/>
<protein>
    <submittedName>
        <fullName evidence="1">Uncharacterized protein</fullName>
    </submittedName>
</protein>
<dbReference type="EMBL" id="MG564297">
    <property type="protein sequence ID" value="AUM57542.1"/>
    <property type="molecule type" value="Genomic_DNA"/>
</dbReference>
<evidence type="ECO:0000313" key="2">
    <source>
        <dbReference type="Proteomes" id="UP000240914"/>
    </source>
</evidence>
<sequence length="103" mass="11837">MTIYKGKSLTINNKTYSKNVELEVVENQINIIIDDISIDKDFDDIDEVAFIKLVKDNDEIVNILPGKTIGKNMVITEVCKILNQELHIKLVKSDFRATDHFKK</sequence>